<keyword evidence="5" id="KW-0833">Ubl conjugation pathway</keyword>
<dbReference type="PANTHER" id="PTHR21646">
    <property type="entry name" value="UBIQUITIN CARBOXYL-TERMINAL HYDROLASE"/>
    <property type="match status" value="1"/>
</dbReference>
<feature type="region of interest" description="Disordered" evidence="8">
    <location>
        <begin position="1069"/>
        <end position="1094"/>
    </location>
</feature>
<dbReference type="PANTHER" id="PTHR21646:SF24">
    <property type="entry name" value="UBIQUITIN CARBOXYL-TERMINAL HYDROLASE"/>
    <property type="match status" value="1"/>
</dbReference>
<evidence type="ECO:0000256" key="5">
    <source>
        <dbReference type="ARBA" id="ARBA00022786"/>
    </source>
</evidence>
<keyword evidence="6" id="KW-0378">Hydrolase</keyword>
<dbReference type="CDD" id="cd02674">
    <property type="entry name" value="Peptidase_C19R"/>
    <property type="match status" value="1"/>
</dbReference>
<reference evidence="10 11" key="1">
    <citation type="journal article" date="2021" name="Sci. Rep.">
        <title>Genome sequencing of the multicellular alga Astrephomene provides insights into convergent evolution of germ-soma differentiation.</title>
        <authorList>
            <person name="Yamashita S."/>
            <person name="Yamamoto K."/>
            <person name="Matsuzaki R."/>
            <person name="Suzuki S."/>
            <person name="Yamaguchi H."/>
            <person name="Hirooka S."/>
            <person name="Minakuchi Y."/>
            <person name="Miyagishima S."/>
            <person name="Kawachi M."/>
            <person name="Toyoda A."/>
            <person name="Nozaki H."/>
        </authorList>
    </citation>
    <scope>NUCLEOTIDE SEQUENCE [LARGE SCALE GENOMIC DNA]</scope>
    <source>
        <strain evidence="10 11">NIES-4017</strain>
    </source>
</reference>
<dbReference type="GO" id="GO:0006508">
    <property type="term" value="P:proteolysis"/>
    <property type="evidence" value="ECO:0007669"/>
    <property type="project" value="UniProtKB-KW"/>
</dbReference>
<feature type="compositionally biased region" description="Low complexity" evidence="8">
    <location>
        <begin position="699"/>
        <end position="756"/>
    </location>
</feature>
<comment type="catalytic activity">
    <reaction evidence="1">
        <text>Thiol-dependent hydrolysis of ester, thioester, amide, peptide and isopeptide bonds formed by the C-terminal Gly of ubiquitin (a 76-residue protein attached to proteins as an intracellular targeting signal).</text>
        <dbReference type="EC" id="3.4.19.12"/>
    </reaction>
</comment>
<dbReference type="Proteomes" id="UP001054857">
    <property type="component" value="Unassembled WGS sequence"/>
</dbReference>
<feature type="compositionally biased region" description="Low complexity" evidence="8">
    <location>
        <begin position="1069"/>
        <end position="1078"/>
    </location>
</feature>
<dbReference type="PROSITE" id="PS00973">
    <property type="entry name" value="USP_2"/>
    <property type="match status" value="1"/>
</dbReference>
<feature type="compositionally biased region" description="Polar residues" evidence="8">
    <location>
        <begin position="27"/>
        <end position="36"/>
    </location>
</feature>
<dbReference type="Pfam" id="PF00443">
    <property type="entry name" value="UCH"/>
    <property type="match status" value="1"/>
</dbReference>
<proteinExistence type="inferred from homology"/>
<dbReference type="SUPFAM" id="SSF54001">
    <property type="entry name" value="Cysteine proteinases"/>
    <property type="match status" value="1"/>
</dbReference>
<feature type="region of interest" description="Disordered" evidence="8">
    <location>
        <begin position="1"/>
        <end position="58"/>
    </location>
</feature>
<feature type="compositionally biased region" description="Low complexity" evidence="8">
    <location>
        <begin position="87"/>
        <end position="98"/>
    </location>
</feature>
<dbReference type="Gene3D" id="3.90.70.10">
    <property type="entry name" value="Cysteine proteinases"/>
    <property type="match status" value="1"/>
</dbReference>
<feature type="region of interest" description="Disordered" evidence="8">
    <location>
        <begin position="655"/>
        <end position="811"/>
    </location>
</feature>
<comment type="similarity">
    <text evidence="2">Belongs to the peptidase C19 family.</text>
</comment>
<comment type="caution">
    <text evidence="10">The sequence shown here is derived from an EMBL/GenBank/DDBJ whole genome shotgun (WGS) entry which is preliminary data.</text>
</comment>
<evidence type="ECO:0000256" key="2">
    <source>
        <dbReference type="ARBA" id="ARBA00009085"/>
    </source>
</evidence>
<keyword evidence="11" id="KW-1185">Reference proteome</keyword>
<organism evidence="10 11">
    <name type="scientific">Astrephomene gubernaculifera</name>
    <dbReference type="NCBI Taxonomy" id="47775"/>
    <lineage>
        <taxon>Eukaryota</taxon>
        <taxon>Viridiplantae</taxon>
        <taxon>Chlorophyta</taxon>
        <taxon>core chlorophytes</taxon>
        <taxon>Chlorophyceae</taxon>
        <taxon>CS clade</taxon>
        <taxon>Chlamydomonadales</taxon>
        <taxon>Astrephomenaceae</taxon>
        <taxon>Astrephomene</taxon>
    </lineage>
</organism>
<evidence type="ECO:0000256" key="7">
    <source>
        <dbReference type="ARBA" id="ARBA00022807"/>
    </source>
</evidence>
<evidence type="ECO:0000256" key="1">
    <source>
        <dbReference type="ARBA" id="ARBA00000707"/>
    </source>
</evidence>
<gene>
    <name evidence="10" type="ORF">Agub_g4305</name>
</gene>
<dbReference type="GO" id="GO:0004843">
    <property type="term" value="F:cysteine-type deubiquitinase activity"/>
    <property type="evidence" value="ECO:0007669"/>
    <property type="project" value="UniProtKB-EC"/>
</dbReference>
<evidence type="ECO:0000256" key="8">
    <source>
        <dbReference type="SAM" id="MobiDB-lite"/>
    </source>
</evidence>
<dbReference type="InterPro" id="IPR038765">
    <property type="entry name" value="Papain-like_cys_pep_sf"/>
</dbReference>
<feature type="compositionally biased region" description="Low complexity" evidence="8">
    <location>
        <begin position="763"/>
        <end position="811"/>
    </location>
</feature>
<feature type="domain" description="USP" evidence="9">
    <location>
        <begin position="896"/>
        <end position="1262"/>
    </location>
</feature>
<dbReference type="GO" id="GO:0016579">
    <property type="term" value="P:protein deubiquitination"/>
    <property type="evidence" value="ECO:0007669"/>
    <property type="project" value="InterPro"/>
</dbReference>
<evidence type="ECO:0000313" key="11">
    <source>
        <dbReference type="Proteomes" id="UP001054857"/>
    </source>
</evidence>
<protein>
    <recommendedName>
        <fullName evidence="3">ubiquitinyl hydrolase 1</fullName>
        <ecNumber evidence="3">3.4.19.12</ecNumber>
    </recommendedName>
</protein>
<dbReference type="EMBL" id="BMAR01000005">
    <property type="protein sequence ID" value="GFR43244.1"/>
    <property type="molecule type" value="Genomic_DNA"/>
</dbReference>
<feature type="region of interest" description="Disordered" evidence="8">
    <location>
        <begin position="844"/>
        <end position="872"/>
    </location>
</feature>
<dbReference type="InterPro" id="IPR018200">
    <property type="entry name" value="USP_CS"/>
</dbReference>
<dbReference type="PROSITE" id="PS00972">
    <property type="entry name" value="USP_1"/>
    <property type="match status" value="1"/>
</dbReference>
<dbReference type="EC" id="3.4.19.12" evidence="3"/>
<evidence type="ECO:0000256" key="3">
    <source>
        <dbReference type="ARBA" id="ARBA00012759"/>
    </source>
</evidence>
<feature type="compositionally biased region" description="Low complexity" evidence="8">
    <location>
        <begin position="655"/>
        <end position="691"/>
    </location>
</feature>
<keyword evidence="4" id="KW-0645">Protease</keyword>
<feature type="region of interest" description="Disordered" evidence="8">
    <location>
        <begin position="457"/>
        <end position="493"/>
    </location>
</feature>
<evidence type="ECO:0000256" key="6">
    <source>
        <dbReference type="ARBA" id="ARBA00022801"/>
    </source>
</evidence>
<evidence type="ECO:0000256" key="4">
    <source>
        <dbReference type="ARBA" id="ARBA00022670"/>
    </source>
</evidence>
<dbReference type="InterPro" id="IPR001394">
    <property type="entry name" value="Peptidase_C19_UCH"/>
</dbReference>
<sequence length="1269" mass="127252">MRSDRGPVSLQVPQRSVLEEYKAASPGSFSGGTRQPSAGRKLPGGKPLLPEFPRRDENGAYRQGLISAILGGAGYECEHPRSGGGSASYASSSTAAPGRSTSVPRPAPRTSSTQTSAGLIGAGGSSGPASAAAAAAALSSGPASPRNVVRCPVPPSSILDGLRAPSLVVALDSLKTPSVVAASRAQRVNGSSGLDYSSLQGGTSASSVRLKRQAGIGSEPPVGIPSMPCSPSCHVPQQHYMQPDPLRPVYLSGPAAGTAAGGGAVGTTSVSSAAAAAAAAAANAAAAAAAAAASASSRRVSLERSAAERVLSRPSSFSSTTAGMYGASTVGGGGGSSGSVSASGLPSPSAPPLPAGGAVYASQYAYQYGSSPSTVYIPAYSAAGHSSSGGTTATYVASAGSSSISSSGAASAAAAAGAAAYLAASAGLPPRPSSLNVAGASAATSYSSLLPTPTSSVLPSAPPLMSPLSPSTPSAPPLFSPSAATHAPPLPTDTVATRSVQRTLSSSLPRPPAGAASVGASVLTGAAAASIGSATTVATAAALAAASSGAAGGSRLRVVTVPGEEPSGGADAGSNSSLRRVQLADEQLRYTGSGAAPPPPATSVSAPVCSASSAAVTSAPAAAVPAATPVRPMPPYGSTTATAAATITTTTASVAAADSQYHSQHAQLPHSHPQQPQHQQSQQQHPSNPHPHYNPSLEAGGASYSNASTSSTVSSKSSVAVAGTGVSSASSSRTGSSTSQRSATQDVPSPSTAQQQHSHHQPHQTPHPQYHQHQQQHPSQLQHQTHAPPSAHAAGASSTTSSTTTARHAAAAATAPSAAAAAHAESVSRAAALSEGGASTGAAAAAAEGGPASGGGSAGSSAKAHEERGLAPVCGPLPDLPVVLPSRDTPAGRGCVGLQNLGNTCFMNSILQSLNAVPELVQQFYNPAERNWSSKAIVAPAYSSLVRDMMAGSLGGVVNPGAFLRKVSKHDGRWGDGRQQDSQEFLNSLLEVLQSECNRITSKPTYRELQSKGSEEAQAAEAYAYARSWNDSLVDDIFGGLTQSTIQCHACKRLSHTFEPFLGLALPIPGSSSSSSPGADRDRDRDGGGGSGGGSVSVADCLRAFVECEELEGDDSYKCEACKRRQPHSKRLQIFRPPRVLVLTLKRFAQRPAAPGFFSRFRSPAKNNTPVRLDPELLDLTPYCNPLGLRGLSIRGRGPVAPVYQLVAVSHHSGSLEGGHYTAQARSCLDGQWYNFNDSTVRREARPSGASSSAYVLFYRLANLPPSNL</sequence>
<dbReference type="InterPro" id="IPR028889">
    <property type="entry name" value="USP"/>
</dbReference>
<feature type="region of interest" description="Disordered" evidence="8">
    <location>
        <begin position="80"/>
        <end position="125"/>
    </location>
</feature>
<evidence type="ECO:0000313" key="10">
    <source>
        <dbReference type="EMBL" id="GFR43244.1"/>
    </source>
</evidence>
<accession>A0AAD3DJY9</accession>
<dbReference type="SUPFAM" id="SSF81995">
    <property type="entry name" value="beta-sandwich domain of Sec23/24"/>
    <property type="match status" value="1"/>
</dbReference>
<name>A0AAD3DJY9_9CHLO</name>
<dbReference type="PROSITE" id="PS50235">
    <property type="entry name" value="USP_3"/>
    <property type="match status" value="1"/>
</dbReference>
<feature type="compositionally biased region" description="Polar residues" evidence="8">
    <location>
        <begin position="99"/>
        <end position="115"/>
    </location>
</feature>
<evidence type="ECO:0000259" key="9">
    <source>
        <dbReference type="PROSITE" id="PS50235"/>
    </source>
</evidence>
<dbReference type="InterPro" id="IPR050185">
    <property type="entry name" value="Ub_carboxyl-term_hydrolase"/>
</dbReference>
<dbReference type="AlphaFoldDB" id="A0AAD3DJY9"/>
<keyword evidence="7" id="KW-0788">Thiol protease</keyword>